<protein>
    <submittedName>
        <fullName evidence="1">Uncharacterized protein</fullName>
    </submittedName>
</protein>
<dbReference type="Proteomes" id="UP000554482">
    <property type="component" value="Unassembled WGS sequence"/>
</dbReference>
<evidence type="ECO:0000313" key="2">
    <source>
        <dbReference type="Proteomes" id="UP000554482"/>
    </source>
</evidence>
<keyword evidence="2" id="KW-1185">Reference proteome</keyword>
<organism evidence="1 2">
    <name type="scientific">Thalictrum thalictroides</name>
    <name type="common">Rue-anemone</name>
    <name type="synonym">Anemone thalictroides</name>
    <dbReference type="NCBI Taxonomy" id="46969"/>
    <lineage>
        <taxon>Eukaryota</taxon>
        <taxon>Viridiplantae</taxon>
        <taxon>Streptophyta</taxon>
        <taxon>Embryophyta</taxon>
        <taxon>Tracheophyta</taxon>
        <taxon>Spermatophyta</taxon>
        <taxon>Magnoliopsida</taxon>
        <taxon>Ranunculales</taxon>
        <taxon>Ranunculaceae</taxon>
        <taxon>Thalictroideae</taxon>
        <taxon>Thalictrum</taxon>
    </lineage>
</organism>
<reference evidence="1 2" key="1">
    <citation type="submission" date="2020-06" db="EMBL/GenBank/DDBJ databases">
        <title>Transcriptomic and genomic resources for Thalictrum thalictroides and T. hernandezii: Facilitating candidate gene discovery in an emerging model plant lineage.</title>
        <authorList>
            <person name="Arias T."/>
            <person name="Riano-Pachon D.M."/>
            <person name="Di Stilio V.S."/>
        </authorList>
    </citation>
    <scope>NUCLEOTIDE SEQUENCE [LARGE SCALE GENOMIC DNA]</scope>
    <source>
        <strain evidence="2">cv. WT478/WT964</strain>
        <tissue evidence="1">Leaves</tissue>
    </source>
</reference>
<name>A0A7J6UXI6_THATH</name>
<dbReference type="AlphaFoldDB" id="A0A7J6UXI6"/>
<sequence length="264" mass="29806">MAIEAMKPQHQLRLINSNFTLLEAGKYQIRGTSCRKVVEPMVVSSPVINDQSLVSEFESVSEVLKNQSTSTTNKIINSTRCRSKEEQDLLSKQPCNLADTFKVSPQLKSCLLENQSTNITMGETETEVEVHHEQETRANMTIPTPVDVENKDDDHNLDVSQQNEAVHDDIVALSANSEQKEKPAWNNLRQAKSSTEKELKRKLSFYLTRQECEEDFILLTGGSKLPRPKKSNKKSRELKAILDSLSPGLKFHGMSADTYKVTKR</sequence>
<gene>
    <name evidence="1" type="ORF">FRX31_033511</name>
</gene>
<comment type="caution">
    <text evidence="1">The sequence shown here is derived from an EMBL/GenBank/DDBJ whole genome shotgun (WGS) entry which is preliminary data.</text>
</comment>
<dbReference type="EMBL" id="JABWDY010042105">
    <property type="protein sequence ID" value="KAF5176902.1"/>
    <property type="molecule type" value="Genomic_DNA"/>
</dbReference>
<proteinExistence type="predicted"/>
<dbReference type="PANTHER" id="PTHR33130:SF43">
    <property type="entry name" value="OS01G0688600 PROTEIN"/>
    <property type="match status" value="1"/>
</dbReference>
<dbReference type="PANTHER" id="PTHR33130">
    <property type="entry name" value="PUTATIVE (DUF1639)-RELATED"/>
    <property type="match status" value="1"/>
</dbReference>
<accession>A0A7J6UXI6</accession>
<evidence type="ECO:0000313" key="1">
    <source>
        <dbReference type="EMBL" id="KAF5176902.1"/>
    </source>
</evidence>
<dbReference type="InterPro" id="IPR012438">
    <property type="entry name" value="DUF1639"/>
</dbReference>
<dbReference type="Pfam" id="PF07797">
    <property type="entry name" value="DUF1639"/>
    <property type="match status" value="1"/>
</dbReference>